<dbReference type="STRING" id="181874.A0A409VI31"/>
<keyword evidence="6" id="KW-1185">Reference proteome</keyword>
<keyword evidence="3" id="KW-0472">Membrane</keyword>
<accession>A0A409VI31</accession>
<dbReference type="Proteomes" id="UP000284842">
    <property type="component" value="Unassembled WGS sequence"/>
</dbReference>
<dbReference type="AlphaFoldDB" id="A0A409VI31"/>
<organism evidence="5 6">
    <name type="scientific">Panaeolus cyanescens</name>
    <dbReference type="NCBI Taxonomy" id="181874"/>
    <lineage>
        <taxon>Eukaryota</taxon>
        <taxon>Fungi</taxon>
        <taxon>Dikarya</taxon>
        <taxon>Basidiomycota</taxon>
        <taxon>Agaricomycotina</taxon>
        <taxon>Agaricomycetes</taxon>
        <taxon>Agaricomycetidae</taxon>
        <taxon>Agaricales</taxon>
        <taxon>Agaricineae</taxon>
        <taxon>Galeropsidaceae</taxon>
        <taxon>Panaeolus</taxon>
    </lineage>
</organism>
<dbReference type="Pfam" id="PF05686">
    <property type="entry name" value="Glyco_transf_90"/>
    <property type="match status" value="1"/>
</dbReference>
<keyword evidence="2" id="KW-0808">Transferase</keyword>
<sequence length="648" mass="74541">MLRSRKRGTFVTFVKRNSGYLFIFCVLFVFMQLGFHNGRRKHMKIDRDYGQDEDEGWLSASSHLLPFTDSQHNGVLTEHPIPRLMEDAELKYRKKLASQSKTLQEAVAEYQRRYRRPPPKGFDQWWAFAQENDVKMVDEYDGLINDLKPFWELSGEEVRRRSAQAGELPSIDLVRVRNGQATVINVNPQFHDTEVSARAHGFRVMIEKFAHTLPDMDFPINAKAEGRVLVPWEHRTFPNLTQQDSSGGVESVLGGPFQPDWGNDGNVWEAWRRTCSPDSPARRVFASHRNPFSTGSKNYFTKVGSVDPGSDFSFVKTTSFTEDYCDMPYAHYSQGHFFSDWRSIHALYPVFSPAKARGFMDIKIPSHYYYGSTKRYTYGWDPVNLELKDTDSSEVPWEDKIDKIFWRGATTGGGSHPPGFAPQYQRHRFLRMASDRSNATRVVTYSDPPTSSSHWKSASVPIDQLNEEIMDAAFVKAVSDAGYPGGITALQKVHRFGSTVPLGRHWSYKYLIDMDGMSYSARFMAFLASDSVPLKSTVYEEFFSDWIQPWVHFIPLSSSYKEIYNIYSYFSGPPQSVLDAANSTYAGVPDEERRSVEGDKRLRRIARAGKIWKQTMGRKVDMEVYVYRLCLEWARLYADDRDTMNFTL</sequence>
<feature type="domain" description="Glycosyl transferase CAP10" evidence="4">
    <location>
        <begin position="308"/>
        <end position="612"/>
    </location>
</feature>
<evidence type="ECO:0000313" key="5">
    <source>
        <dbReference type="EMBL" id="PPQ65913.1"/>
    </source>
</evidence>
<reference evidence="5 6" key="1">
    <citation type="journal article" date="2018" name="Evol. Lett.">
        <title>Horizontal gene cluster transfer increased hallucinogenic mushroom diversity.</title>
        <authorList>
            <person name="Reynolds H.T."/>
            <person name="Vijayakumar V."/>
            <person name="Gluck-Thaler E."/>
            <person name="Korotkin H.B."/>
            <person name="Matheny P.B."/>
            <person name="Slot J.C."/>
        </authorList>
    </citation>
    <scope>NUCLEOTIDE SEQUENCE [LARGE SCALE GENOMIC DNA]</scope>
    <source>
        <strain evidence="5 6">2629</strain>
    </source>
</reference>
<gene>
    <name evidence="5" type="ORF">CVT24_011246</name>
</gene>
<name>A0A409VI31_9AGAR</name>
<dbReference type="EMBL" id="NHTK01006055">
    <property type="protein sequence ID" value="PPQ65913.1"/>
    <property type="molecule type" value="Genomic_DNA"/>
</dbReference>
<comment type="caution">
    <text evidence="5">The sequence shown here is derived from an EMBL/GenBank/DDBJ whole genome shotgun (WGS) entry which is preliminary data.</text>
</comment>
<protein>
    <recommendedName>
        <fullName evidence="4">Glycosyl transferase CAP10 domain-containing protein</fullName>
    </recommendedName>
</protein>
<dbReference type="PANTHER" id="PTHR12203">
    <property type="entry name" value="KDEL LYS-ASP-GLU-LEU CONTAINING - RELATED"/>
    <property type="match status" value="1"/>
</dbReference>
<proteinExistence type="inferred from homology"/>
<dbReference type="InParanoid" id="A0A409VI31"/>
<evidence type="ECO:0000259" key="4">
    <source>
        <dbReference type="SMART" id="SM00672"/>
    </source>
</evidence>
<evidence type="ECO:0000256" key="2">
    <source>
        <dbReference type="ARBA" id="ARBA00022679"/>
    </source>
</evidence>
<keyword evidence="3" id="KW-1133">Transmembrane helix</keyword>
<evidence type="ECO:0000256" key="1">
    <source>
        <dbReference type="ARBA" id="ARBA00010118"/>
    </source>
</evidence>
<evidence type="ECO:0000313" key="6">
    <source>
        <dbReference type="Proteomes" id="UP000284842"/>
    </source>
</evidence>
<dbReference type="InterPro" id="IPR051091">
    <property type="entry name" value="O-Glucosyltr/Glycosyltrsf_90"/>
</dbReference>
<evidence type="ECO:0000256" key="3">
    <source>
        <dbReference type="SAM" id="Phobius"/>
    </source>
</evidence>
<dbReference type="SMART" id="SM00672">
    <property type="entry name" value="CAP10"/>
    <property type="match status" value="1"/>
</dbReference>
<feature type="transmembrane region" description="Helical" evidence="3">
    <location>
        <begin position="20"/>
        <end position="38"/>
    </location>
</feature>
<keyword evidence="3" id="KW-0812">Transmembrane</keyword>
<dbReference type="GO" id="GO:0016740">
    <property type="term" value="F:transferase activity"/>
    <property type="evidence" value="ECO:0007669"/>
    <property type="project" value="UniProtKB-KW"/>
</dbReference>
<dbReference type="PANTHER" id="PTHR12203:SF35">
    <property type="entry name" value="PROTEIN O-GLUCOSYLTRANSFERASE 1"/>
    <property type="match status" value="1"/>
</dbReference>
<comment type="similarity">
    <text evidence="1">Belongs to the glycosyltransferase 90 family.</text>
</comment>
<dbReference type="InterPro" id="IPR006598">
    <property type="entry name" value="CAP10"/>
</dbReference>
<dbReference type="OrthoDB" id="202415at2759"/>